<feature type="transmembrane region" description="Helical" evidence="1">
    <location>
        <begin position="279"/>
        <end position="297"/>
    </location>
</feature>
<proteinExistence type="predicted"/>
<accession>A0ABQ3GXB8</accession>
<evidence type="ECO:0008006" key="4">
    <source>
        <dbReference type="Google" id="ProtNLM"/>
    </source>
</evidence>
<keyword evidence="3" id="KW-1185">Reference proteome</keyword>
<organism evidence="2 3">
    <name type="scientific">Jeongeupia chitinilytica</name>
    <dbReference type="NCBI Taxonomy" id="1041641"/>
    <lineage>
        <taxon>Bacteria</taxon>
        <taxon>Pseudomonadati</taxon>
        <taxon>Pseudomonadota</taxon>
        <taxon>Betaproteobacteria</taxon>
        <taxon>Neisseriales</taxon>
        <taxon>Chitinibacteraceae</taxon>
        <taxon>Jeongeupia</taxon>
    </lineage>
</organism>
<dbReference type="RefSeq" id="WP_189459241.1">
    <property type="nucleotide sequence ID" value="NZ_BMYO01000003.1"/>
</dbReference>
<comment type="caution">
    <text evidence="2">The sequence shown here is derived from an EMBL/GenBank/DDBJ whole genome shotgun (WGS) entry which is preliminary data.</text>
</comment>
<sequence length="298" mass="33653">MNQRFNDVGVVAGNNVYIDKLFNQLQPDPAKPDAINSSQLWQLRQLVDRVILRRQEAGQPGAESVAVWGEIKRVTKVGIDDMTVDHFAPAEQCLKQMLQAVEDEVSRKNMYTRLLRRTSDSPDIRQKMSDFALRRFGKRLIKDLTIEQLREVDEYLESSVAITLPATSEPANAHCTHDCQSCRSATQAHQFAQMEQLKADAKVDLDRANRALSTKAAALIKEKVSEAVTQSAGLWQSRLNEAKSEHAAAINQAKAQSTADWRSRLVEQSGKFEHTKRRYQVGCMVCFMIGFMIAAWLF</sequence>
<keyword evidence="1" id="KW-0812">Transmembrane</keyword>
<gene>
    <name evidence="2" type="ORF">GCM10007350_11650</name>
</gene>
<name>A0ABQ3GXB8_9NEIS</name>
<keyword evidence="1" id="KW-0472">Membrane</keyword>
<evidence type="ECO:0000313" key="3">
    <source>
        <dbReference type="Proteomes" id="UP000604737"/>
    </source>
</evidence>
<evidence type="ECO:0000256" key="1">
    <source>
        <dbReference type="SAM" id="Phobius"/>
    </source>
</evidence>
<dbReference type="EMBL" id="BMYO01000003">
    <property type="protein sequence ID" value="GHD59820.1"/>
    <property type="molecule type" value="Genomic_DNA"/>
</dbReference>
<protein>
    <recommendedName>
        <fullName evidence="4">KfrA N-terminal DNA-binding domain-containing protein</fullName>
    </recommendedName>
</protein>
<evidence type="ECO:0000313" key="2">
    <source>
        <dbReference type="EMBL" id="GHD59820.1"/>
    </source>
</evidence>
<dbReference type="Proteomes" id="UP000604737">
    <property type="component" value="Unassembled WGS sequence"/>
</dbReference>
<keyword evidence="1" id="KW-1133">Transmembrane helix</keyword>
<reference evidence="3" key="1">
    <citation type="journal article" date="2019" name="Int. J. Syst. Evol. Microbiol.">
        <title>The Global Catalogue of Microorganisms (GCM) 10K type strain sequencing project: providing services to taxonomists for standard genome sequencing and annotation.</title>
        <authorList>
            <consortium name="The Broad Institute Genomics Platform"/>
            <consortium name="The Broad Institute Genome Sequencing Center for Infectious Disease"/>
            <person name="Wu L."/>
            <person name="Ma J."/>
        </authorList>
    </citation>
    <scope>NUCLEOTIDE SEQUENCE [LARGE SCALE GENOMIC DNA]</scope>
    <source>
        <strain evidence="3">KCTC 23701</strain>
    </source>
</reference>